<dbReference type="EMBL" id="MCGG01000020">
    <property type="protein sequence ID" value="OEJ67752.1"/>
    <property type="molecule type" value="Genomic_DNA"/>
</dbReference>
<sequence length="83" mass="9075">MLFTGTDLTLLRKSLPLKLMLDQNTPLEPEDKTLTFAPREVAGAGTCALSVSNTATRNSRPLGWVFVGAHSMPHSEHLIPFLN</sequence>
<keyword evidence="2" id="KW-1185">Reference proteome</keyword>
<protein>
    <submittedName>
        <fullName evidence="1">Uncharacterized protein</fullName>
    </submittedName>
</protein>
<evidence type="ECO:0000313" key="2">
    <source>
        <dbReference type="Proteomes" id="UP000095347"/>
    </source>
</evidence>
<reference evidence="2" key="1">
    <citation type="submission" date="2016-07" db="EMBL/GenBank/DDBJ databases">
        <authorList>
            <person name="Florea S."/>
            <person name="Webb J.S."/>
            <person name="Jaromczyk J."/>
            <person name="Schardl C.L."/>
        </authorList>
    </citation>
    <scope>NUCLEOTIDE SEQUENCE [LARGE SCALE GENOMIC DNA]</scope>
    <source>
        <strain evidence="2">MV-1</strain>
    </source>
</reference>
<dbReference type="STRING" id="28181.BEN30_08455"/>
<comment type="caution">
    <text evidence="1">The sequence shown here is derived from an EMBL/GenBank/DDBJ whole genome shotgun (WGS) entry which is preliminary data.</text>
</comment>
<accession>A0A1E5Q8M7</accession>
<name>A0A1E5Q8M7_9PROT</name>
<evidence type="ECO:0000313" key="1">
    <source>
        <dbReference type="EMBL" id="OEJ67752.1"/>
    </source>
</evidence>
<proteinExistence type="predicted"/>
<organism evidence="1 2">
    <name type="scientific">Magnetovibrio blakemorei</name>
    <dbReference type="NCBI Taxonomy" id="28181"/>
    <lineage>
        <taxon>Bacteria</taxon>
        <taxon>Pseudomonadati</taxon>
        <taxon>Pseudomonadota</taxon>
        <taxon>Alphaproteobacteria</taxon>
        <taxon>Rhodospirillales</taxon>
        <taxon>Magnetovibrionaceae</taxon>
        <taxon>Magnetovibrio</taxon>
    </lineage>
</organism>
<dbReference type="AlphaFoldDB" id="A0A1E5Q8M7"/>
<dbReference type="Proteomes" id="UP000095347">
    <property type="component" value="Unassembled WGS sequence"/>
</dbReference>
<gene>
    <name evidence="1" type="ORF">BEN30_08455</name>
</gene>